<protein>
    <recommendedName>
        <fullName evidence="3">3-beta hydroxysteroid dehydrogenase/isomerase domain-containing protein</fullName>
    </recommendedName>
</protein>
<dbReference type="PaxDb" id="4081-Solyc10g018140.1.1"/>
<dbReference type="GO" id="GO:0006694">
    <property type="term" value="P:steroid biosynthetic process"/>
    <property type="evidence" value="ECO:0007669"/>
    <property type="project" value="InterPro"/>
</dbReference>
<accession>A0A3Q7ICT3</accession>
<dbReference type="Pfam" id="PF01073">
    <property type="entry name" value="3Beta_HSD"/>
    <property type="match status" value="1"/>
</dbReference>
<proteinExistence type="predicted"/>
<dbReference type="PANTHER" id="PTHR10366:SF789">
    <property type="entry name" value="VESTITONE REDUCTASE-LIKE"/>
    <property type="match status" value="1"/>
</dbReference>
<dbReference type="InParanoid" id="A0A3Q7ICT3"/>
<dbReference type="STRING" id="4081.A0A3Q7ICT3"/>
<evidence type="ECO:0000259" key="3">
    <source>
        <dbReference type="Pfam" id="PF01073"/>
    </source>
</evidence>
<feature type="domain" description="3-beta hydroxysteroid dehydrogenase/isomerase" evidence="3">
    <location>
        <begin position="14"/>
        <end position="169"/>
    </location>
</feature>
<sequence length="251" mass="28539">MLIYTNHKVSMHQIEGCIGVFDVAHPIDFEDKETEERITQRSINGTIGILQAYLDSKTVKHVVYTCSASTVVGTGSSNVIIDECSWIDVDVMRTLKPFASCYAISKTLTEKASLGFAEKNGIDLVTVIPTWIHGTFCYSSNSWLCSFIDENDSCYVLKYHNFSFSQRIYIIYMFYLIVIKNFCAGHQNFSMSYPPIVPFVHVDDVTNAHIFLFENPNAKGRYTCSAVEITGEKLTEFLLTRYSEFQKQITE</sequence>
<evidence type="ECO:0000313" key="4">
    <source>
        <dbReference type="EnsemblPlants" id="Solyc10g018140.2.1.1"/>
    </source>
</evidence>
<dbReference type="Gene3D" id="3.40.50.720">
    <property type="entry name" value="NAD(P)-binding Rossmann-like Domain"/>
    <property type="match status" value="1"/>
</dbReference>
<dbReference type="PANTHER" id="PTHR10366">
    <property type="entry name" value="NAD DEPENDENT EPIMERASE/DEHYDRATASE"/>
    <property type="match status" value="1"/>
</dbReference>
<dbReference type="InterPro" id="IPR050425">
    <property type="entry name" value="NAD(P)_dehydrat-like"/>
</dbReference>
<evidence type="ECO:0000256" key="2">
    <source>
        <dbReference type="ARBA" id="ARBA00023002"/>
    </source>
</evidence>
<dbReference type="OMA" id="IDECSWI"/>
<reference evidence="4" key="2">
    <citation type="submission" date="2019-01" db="UniProtKB">
        <authorList>
            <consortium name="EnsemblPlants"/>
        </authorList>
    </citation>
    <scope>IDENTIFICATION</scope>
    <source>
        <strain evidence="4">cv. Heinz 1706</strain>
    </source>
</reference>
<dbReference type="SUPFAM" id="SSF51735">
    <property type="entry name" value="NAD(P)-binding Rossmann-fold domains"/>
    <property type="match status" value="1"/>
</dbReference>
<dbReference type="Gramene" id="Solyc10g018140.2.1">
    <property type="protein sequence ID" value="Solyc10g018140.2.1.1"/>
    <property type="gene ID" value="Solyc10g018140.2"/>
</dbReference>
<dbReference type="GO" id="GO:0016616">
    <property type="term" value="F:oxidoreductase activity, acting on the CH-OH group of donors, NAD or NADP as acceptor"/>
    <property type="evidence" value="ECO:0000318"/>
    <property type="project" value="GO_Central"/>
</dbReference>
<name>A0A3Q7ICT3_SOLLC</name>
<keyword evidence="2" id="KW-0560">Oxidoreductase</keyword>
<evidence type="ECO:0000256" key="1">
    <source>
        <dbReference type="ARBA" id="ARBA00022857"/>
    </source>
</evidence>
<reference evidence="4" key="1">
    <citation type="journal article" date="2012" name="Nature">
        <title>The tomato genome sequence provides insights into fleshy fruit evolution.</title>
        <authorList>
            <consortium name="Tomato Genome Consortium"/>
        </authorList>
    </citation>
    <scope>NUCLEOTIDE SEQUENCE [LARGE SCALE GENOMIC DNA]</scope>
    <source>
        <strain evidence="4">cv. Heinz 1706</strain>
    </source>
</reference>
<dbReference type="InterPro" id="IPR002225">
    <property type="entry name" value="3Beta_OHSteriod_DH/Estase"/>
</dbReference>
<keyword evidence="5" id="KW-1185">Reference proteome</keyword>
<organism evidence="4">
    <name type="scientific">Solanum lycopersicum</name>
    <name type="common">Tomato</name>
    <name type="synonym">Lycopersicon esculentum</name>
    <dbReference type="NCBI Taxonomy" id="4081"/>
    <lineage>
        <taxon>Eukaryota</taxon>
        <taxon>Viridiplantae</taxon>
        <taxon>Streptophyta</taxon>
        <taxon>Embryophyta</taxon>
        <taxon>Tracheophyta</taxon>
        <taxon>Spermatophyta</taxon>
        <taxon>Magnoliopsida</taxon>
        <taxon>eudicotyledons</taxon>
        <taxon>Gunneridae</taxon>
        <taxon>Pentapetalae</taxon>
        <taxon>asterids</taxon>
        <taxon>lamiids</taxon>
        <taxon>Solanales</taxon>
        <taxon>Solanaceae</taxon>
        <taxon>Solanoideae</taxon>
        <taxon>Solaneae</taxon>
        <taxon>Solanum</taxon>
        <taxon>Solanum subgen. Lycopersicon</taxon>
    </lineage>
</organism>
<dbReference type="InterPro" id="IPR036291">
    <property type="entry name" value="NAD(P)-bd_dom_sf"/>
</dbReference>
<dbReference type="EnsemblPlants" id="Solyc10g018140.2.1">
    <property type="protein sequence ID" value="Solyc10g018140.2.1.1"/>
    <property type="gene ID" value="Solyc10g018140.2"/>
</dbReference>
<keyword evidence="1" id="KW-0521">NADP</keyword>
<dbReference type="Proteomes" id="UP000004994">
    <property type="component" value="Chromosome 10"/>
</dbReference>
<evidence type="ECO:0000313" key="5">
    <source>
        <dbReference type="Proteomes" id="UP000004994"/>
    </source>
</evidence>
<dbReference type="AlphaFoldDB" id="A0A3Q7ICT3"/>